<feature type="transmembrane region" description="Helical" evidence="8">
    <location>
        <begin position="20"/>
        <end position="42"/>
    </location>
</feature>
<evidence type="ECO:0000256" key="6">
    <source>
        <dbReference type="ARBA" id="ARBA00022989"/>
    </source>
</evidence>
<dbReference type="PROSITE" id="PS50928">
    <property type="entry name" value="ABC_TM1"/>
    <property type="match status" value="1"/>
</dbReference>
<evidence type="ECO:0000256" key="8">
    <source>
        <dbReference type="RuleBase" id="RU363032"/>
    </source>
</evidence>
<keyword evidence="5 8" id="KW-0812">Transmembrane</keyword>
<feature type="transmembrane region" description="Helical" evidence="8">
    <location>
        <begin position="104"/>
        <end position="124"/>
    </location>
</feature>
<name>A0ABV3QUB3_9HYPH</name>
<dbReference type="SUPFAM" id="SSF161098">
    <property type="entry name" value="MetI-like"/>
    <property type="match status" value="1"/>
</dbReference>
<dbReference type="Proteomes" id="UP001556196">
    <property type="component" value="Unassembled WGS sequence"/>
</dbReference>
<organism evidence="10 11">
    <name type="scientific">Mesorhizobium marinum</name>
    <dbReference type="NCBI Taxonomy" id="3228790"/>
    <lineage>
        <taxon>Bacteria</taxon>
        <taxon>Pseudomonadati</taxon>
        <taxon>Pseudomonadota</taxon>
        <taxon>Alphaproteobacteria</taxon>
        <taxon>Hyphomicrobiales</taxon>
        <taxon>Phyllobacteriaceae</taxon>
        <taxon>Mesorhizobium</taxon>
    </lineage>
</organism>
<evidence type="ECO:0000313" key="10">
    <source>
        <dbReference type="EMBL" id="MEW9804370.1"/>
    </source>
</evidence>
<dbReference type="InterPro" id="IPR035906">
    <property type="entry name" value="MetI-like_sf"/>
</dbReference>
<reference evidence="10 11" key="1">
    <citation type="submission" date="2024-06" db="EMBL/GenBank/DDBJ databases">
        <authorList>
            <person name="Tuo L."/>
        </authorList>
    </citation>
    <scope>NUCLEOTIDE SEQUENCE [LARGE SCALE GENOMIC DNA]</scope>
    <source>
        <strain evidence="10 11">ZMM04-5</strain>
    </source>
</reference>
<feature type="domain" description="ABC transmembrane type-1" evidence="9">
    <location>
        <begin position="72"/>
        <end position="280"/>
    </location>
</feature>
<keyword evidence="3 8" id="KW-0813">Transport</keyword>
<dbReference type="PANTHER" id="PTHR42929">
    <property type="entry name" value="INNER MEMBRANE ABC TRANSPORTER PERMEASE PROTEIN YDCU-RELATED-RELATED"/>
    <property type="match status" value="1"/>
</dbReference>
<protein>
    <submittedName>
        <fullName evidence="10">ABC transporter permease</fullName>
    </submittedName>
</protein>
<evidence type="ECO:0000256" key="7">
    <source>
        <dbReference type="ARBA" id="ARBA00023136"/>
    </source>
</evidence>
<dbReference type="CDD" id="cd06261">
    <property type="entry name" value="TM_PBP2"/>
    <property type="match status" value="1"/>
</dbReference>
<sequence>MTPSPTATKSMLPTYLQVAPLTLVLALFFIVPVALVVVVSFFRYQMLVGIVPDFTVKNYVDLLTNPTTWTLYRSTLKFTLIVLAITFVLGFWIAYFLVFHVRNLLTAIGLFLVCTVPFWTSNIIRMISWRPVLGTEGLINSALLKMGVIDQPLQWLLYSDFSVVVAYVHLFTLFMIVPIFNSMARIDKSLLEAAIDAGATRWGVIWNVVLPLSKTGIALGALFVVTLVMGDFFVVTVMSGGLSGSATSGIFNDLQFLNYPRAAASAVILLIIVLMIAAAIFRLVDVRKELVR</sequence>
<accession>A0ABV3QUB3</accession>
<dbReference type="EMBL" id="JBFOCI010000001">
    <property type="protein sequence ID" value="MEW9804370.1"/>
    <property type="molecule type" value="Genomic_DNA"/>
</dbReference>
<evidence type="ECO:0000256" key="5">
    <source>
        <dbReference type="ARBA" id="ARBA00022692"/>
    </source>
</evidence>
<keyword evidence="7 8" id="KW-0472">Membrane</keyword>
<evidence type="ECO:0000256" key="3">
    <source>
        <dbReference type="ARBA" id="ARBA00022448"/>
    </source>
</evidence>
<comment type="subcellular location">
    <subcellularLocation>
        <location evidence="1 8">Cell membrane</location>
        <topology evidence="1 8">Multi-pass membrane protein</topology>
    </subcellularLocation>
</comment>
<comment type="similarity">
    <text evidence="2">Belongs to the binding-protein-dependent transport system permease family. CysTW subfamily.</text>
</comment>
<evidence type="ECO:0000256" key="2">
    <source>
        <dbReference type="ARBA" id="ARBA00007069"/>
    </source>
</evidence>
<evidence type="ECO:0000256" key="1">
    <source>
        <dbReference type="ARBA" id="ARBA00004651"/>
    </source>
</evidence>
<dbReference type="InterPro" id="IPR000515">
    <property type="entry name" value="MetI-like"/>
</dbReference>
<keyword evidence="6 8" id="KW-1133">Transmembrane helix</keyword>
<gene>
    <name evidence="10" type="ORF">ABUE31_00035</name>
</gene>
<keyword evidence="11" id="KW-1185">Reference proteome</keyword>
<feature type="transmembrane region" description="Helical" evidence="8">
    <location>
        <begin position="78"/>
        <end position="98"/>
    </location>
</feature>
<dbReference type="Gene3D" id="1.10.3720.10">
    <property type="entry name" value="MetI-like"/>
    <property type="match status" value="1"/>
</dbReference>
<dbReference type="Pfam" id="PF00528">
    <property type="entry name" value="BPD_transp_1"/>
    <property type="match status" value="1"/>
</dbReference>
<evidence type="ECO:0000259" key="9">
    <source>
        <dbReference type="PROSITE" id="PS50928"/>
    </source>
</evidence>
<feature type="transmembrane region" description="Helical" evidence="8">
    <location>
        <begin position="155"/>
        <end position="180"/>
    </location>
</feature>
<feature type="transmembrane region" description="Helical" evidence="8">
    <location>
        <begin position="262"/>
        <end position="284"/>
    </location>
</feature>
<keyword evidence="4" id="KW-1003">Cell membrane</keyword>
<dbReference type="PANTHER" id="PTHR42929:SF1">
    <property type="entry name" value="INNER MEMBRANE ABC TRANSPORTER PERMEASE PROTEIN YDCU-RELATED"/>
    <property type="match status" value="1"/>
</dbReference>
<proteinExistence type="inferred from homology"/>
<evidence type="ECO:0000313" key="11">
    <source>
        <dbReference type="Proteomes" id="UP001556196"/>
    </source>
</evidence>
<evidence type="ECO:0000256" key="4">
    <source>
        <dbReference type="ARBA" id="ARBA00022475"/>
    </source>
</evidence>
<comment type="caution">
    <text evidence="10">The sequence shown here is derived from an EMBL/GenBank/DDBJ whole genome shotgun (WGS) entry which is preliminary data.</text>
</comment>
<dbReference type="RefSeq" id="WP_367721427.1">
    <property type="nucleotide sequence ID" value="NZ_JBFOCH010000044.1"/>
</dbReference>